<protein>
    <submittedName>
        <fullName evidence="6">DUF4042 domain-containing protein</fullName>
    </submittedName>
</protein>
<feature type="compositionally biased region" description="Basic and acidic residues" evidence="1">
    <location>
        <begin position="1543"/>
        <end position="1553"/>
    </location>
</feature>
<dbReference type="InterPro" id="IPR026171">
    <property type="entry name" value="FANCI"/>
</dbReference>
<evidence type="ECO:0000256" key="1">
    <source>
        <dbReference type="SAM" id="MobiDB-lite"/>
    </source>
</evidence>
<proteinExistence type="predicted"/>
<evidence type="ECO:0000313" key="6">
    <source>
        <dbReference type="WBParaSite" id="TASK_0000566501-mRNA-1"/>
    </source>
</evidence>
<reference evidence="4 5" key="2">
    <citation type="submission" date="2018-11" db="EMBL/GenBank/DDBJ databases">
        <authorList>
            <consortium name="Pathogen Informatics"/>
        </authorList>
    </citation>
    <scope>NUCLEOTIDE SEQUENCE [LARGE SCALE GENOMIC DNA]</scope>
</reference>
<feature type="transmembrane region" description="Helical" evidence="2">
    <location>
        <begin position="164"/>
        <end position="183"/>
    </location>
</feature>
<keyword evidence="2" id="KW-1133">Transmembrane helix</keyword>
<dbReference type="PANTHER" id="PTHR21818:SF0">
    <property type="entry name" value="FANCONI ANEMIA GROUP I PROTEIN"/>
    <property type="match status" value="1"/>
</dbReference>
<dbReference type="Proteomes" id="UP000282613">
    <property type="component" value="Unassembled WGS sequence"/>
</dbReference>
<dbReference type="PANTHER" id="PTHR21818">
    <property type="entry name" value="BC025462 PROTEIN"/>
    <property type="match status" value="1"/>
</dbReference>
<evidence type="ECO:0000259" key="3">
    <source>
        <dbReference type="Pfam" id="PF14678"/>
    </source>
</evidence>
<feature type="region of interest" description="Disordered" evidence="1">
    <location>
        <begin position="1027"/>
        <end position="1053"/>
    </location>
</feature>
<gene>
    <name evidence="4" type="ORF">TASK_LOCUS5666</name>
</gene>
<feature type="compositionally biased region" description="Basic residues" evidence="1">
    <location>
        <begin position="1577"/>
        <end position="1591"/>
    </location>
</feature>
<evidence type="ECO:0000256" key="2">
    <source>
        <dbReference type="SAM" id="Phobius"/>
    </source>
</evidence>
<dbReference type="GO" id="GO:0070182">
    <property type="term" value="F:DNA polymerase binding"/>
    <property type="evidence" value="ECO:0007669"/>
    <property type="project" value="TreeGrafter"/>
</dbReference>
<dbReference type="WBParaSite" id="TASK_0000566501-mRNA-1">
    <property type="protein sequence ID" value="TASK_0000566501-mRNA-1"/>
    <property type="gene ID" value="TASK_0000566501"/>
</dbReference>
<evidence type="ECO:0000313" key="5">
    <source>
        <dbReference type="Proteomes" id="UP000282613"/>
    </source>
</evidence>
<organism evidence="6">
    <name type="scientific">Taenia asiatica</name>
    <name type="common">Asian tapeworm</name>
    <dbReference type="NCBI Taxonomy" id="60517"/>
    <lineage>
        <taxon>Eukaryota</taxon>
        <taxon>Metazoa</taxon>
        <taxon>Spiralia</taxon>
        <taxon>Lophotrochozoa</taxon>
        <taxon>Platyhelminthes</taxon>
        <taxon>Cestoda</taxon>
        <taxon>Eucestoda</taxon>
        <taxon>Cyclophyllidea</taxon>
        <taxon>Taeniidae</taxon>
        <taxon>Taenia</taxon>
    </lineage>
</organism>
<feature type="compositionally biased region" description="Polar residues" evidence="1">
    <location>
        <begin position="1043"/>
        <end position="1053"/>
    </location>
</feature>
<dbReference type="InterPro" id="IPR029314">
    <property type="entry name" value="FANCI_S4"/>
</dbReference>
<dbReference type="EMBL" id="UYRS01018432">
    <property type="protein sequence ID" value="VDK35428.1"/>
    <property type="molecule type" value="Genomic_DNA"/>
</dbReference>
<dbReference type="Pfam" id="PF14678">
    <property type="entry name" value="FANCI_S4"/>
    <property type="match status" value="1"/>
</dbReference>
<feature type="region of interest" description="Disordered" evidence="1">
    <location>
        <begin position="1539"/>
        <end position="1591"/>
    </location>
</feature>
<accession>A0A0R3W667</accession>
<feature type="compositionally biased region" description="Low complexity" evidence="1">
    <location>
        <begin position="1251"/>
        <end position="1267"/>
    </location>
</feature>
<dbReference type="SUPFAM" id="SSF48371">
    <property type="entry name" value="ARM repeat"/>
    <property type="match status" value="1"/>
</dbReference>
<dbReference type="STRING" id="60517.A0A0R3W667"/>
<sequence>MDKLKEMKDISGSIVDRLCASSWNPSNLNALLSALVSRDLQLASMVSIIKKAFECIKSGALSPEDRAISLCTLLRFKDLNLIGMSIVKMNRLLEDMHHDSCVDFLVSVSLFPYVNAVTLTIGFHSLSFRAEAAADLLGKILSCLMSTSKTHEFMMEQIAKALKILPFSSVLGMFSFVLAAFIFSGESKHTQQIMKHLCSATAYTYTSNDKISGSAFLRKVCTPLPQPEAAADQILTNCSNAVWSAVANGLIRHCFALLKSVGGAPGRFGCAGVGESGPLGRGRCPAAKSQRALTARKLIQLQQQQDHNLSSSTLSPKSRISRLAINVLTEIFQTLVGSRENIVGTALHEIWSDPGKSMCFQVTELLGELAALCPVEFAEASVESLIPLMECFGALPLEVSTALLHALLPLFVVSVASIKTSATGGGSGGGKSMDSLVSLQSRVILTLRKMATTYSAPVRRIAVAGFVILLKNLRVRSSNFRTASQQSWSVSSHSSMTSQSWFSSLTSFSQMPVSGGLPLFSQIYNTQVAQAVTMLPTDPVRNEALCTEIVGLLHRLINSTFFGGTCGPLLNDTTALVKSDIYWGLCEVAVSNRGLVGPVLTLFARLLSASVDPALAKWKPVFKDGAFGLPKAFNGLPLNLNQLISTDTESGSELCYQDHPEVLVWCLQILLSLPLFRHHWSRFARTFAEPKTSSMSESSTSSQFTQSSTSILFTQSTLACGPGGLSMRVFSRAAGLLINLTSGLRETAPDEFGLTSGLELDSSAVGHANRARLTMLLGLYDACLEFEAKNLLNAVTDPNVAWFHLKRLFARRESVRKLLFHLPDEDGKETSTSATFTASTSEVGTNVCFVGTSEGRLRGALLLSGLRSIVEALPRALLSASVAPTFALHLLQTACVRLSEFTSTSAAAAVGGGSRPVQQPLLSVVYRTAFIRIVARILRYDFFVLIPQSRTMNILTLTIRFYATHLEAVEVGAQKLVSLEAIATAALQTTALCFWVVTEGLGSRRLLRLVCSLYSVAVAPKPLSEDDVDGEAVEREGDESRAECSNNEAENSWQQSISNQSRALTAIVKLFKGWVTRILTATSSSMGASTQHSIGKSTTTAPHGSALLTDLTILLPMLIRLCKARTAVLSATSANVSVSSSLIPDFSGLDRVLVWLLRLLGTKEEGFGVKVGCHVAAQTVRLALQLARLLGSAAASASLDPANVSHRRSSTGTASIADLTWDDLVILLAADVRAILGSIESDHSDPVDKTSLSSQSNSSCSSPNRPSKQVTFPVIDGKNVANSVLQVLLSALSQALEDIVWLLEDIEQEVQRDILENGSFATLRGTVGGGSSFVFTSLPDGRKAREIAVCDMLLTLGEAVDELLQTSMQSSYAYDVIRLTTGLFNLLAKLAKHYIILIQRNIGTFPITFERVVRLYGRQISPHSYSFVYFVQVWEAEKTAVKPAKKAKIDYTFTKLQNQAPSRLMISRNLKDAKLIPQLIFTVEQYESLLSKLSKKSKVSLIDSIRMGLSRDFRINQASALASLEAEAEADIEGDMELSSLSEVEKQPTHESEDSVGTNGEDDDGDSNGGIGDSIAARKRPTFRFKHHLKN</sequence>
<keyword evidence="5" id="KW-1185">Reference proteome</keyword>
<feature type="domain" description="FANCI solenoid 4" evidence="3">
    <location>
        <begin position="1263"/>
        <end position="1518"/>
    </location>
</feature>
<feature type="region of interest" description="Disordered" evidence="1">
    <location>
        <begin position="1243"/>
        <end position="1267"/>
    </location>
</feature>
<evidence type="ECO:0000313" key="4">
    <source>
        <dbReference type="EMBL" id="VDK35428.1"/>
    </source>
</evidence>
<dbReference type="GO" id="GO:0006281">
    <property type="term" value="P:DNA repair"/>
    <property type="evidence" value="ECO:0007669"/>
    <property type="project" value="InterPro"/>
</dbReference>
<feature type="compositionally biased region" description="Basic and acidic residues" evidence="1">
    <location>
        <begin position="1032"/>
        <end position="1042"/>
    </location>
</feature>
<keyword evidence="2" id="KW-0812">Transmembrane</keyword>
<keyword evidence="2" id="KW-0472">Membrane</keyword>
<reference evidence="6" key="1">
    <citation type="submission" date="2017-02" db="UniProtKB">
        <authorList>
            <consortium name="WormBaseParasite"/>
        </authorList>
    </citation>
    <scope>IDENTIFICATION</scope>
</reference>
<dbReference type="InterPro" id="IPR016024">
    <property type="entry name" value="ARM-type_fold"/>
</dbReference>
<dbReference type="OrthoDB" id="195089at2759"/>
<name>A0A0R3W667_TAEAS</name>